<dbReference type="AlphaFoldDB" id="A0A4Y2S6V4"/>
<gene>
    <name evidence="1" type="ORF">AVEN_36823_1</name>
</gene>
<proteinExistence type="predicted"/>
<name>A0A4Y2S6V4_ARAVE</name>
<evidence type="ECO:0000313" key="2">
    <source>
        <dbReference type="Proteomes" id="UP000499080"/>
    </source>
</evidence>
<organism evidence="1 2">
    <name type="scientific">Araneus ventricosus</name>
    <name type="common">Orbweaver spider</name>
    <name type="synonym">Epeira ventricosa</name>
    <dbReference type="NCBI Taxonomy" id="182803"/>
    <lineage>
        <taxon>Eukaryota</taxon>
        <taxon>Metazoa</taxon>
        <taxon>Ecdysozoa</taxon>
        <taxon>Arthropoda</taxon>
        <taxon>Chelicerata</taxon>
        <taxon>Arachnida</taxon>
        <taxon>Araneae</taxon>
        <taxon>Araneomorphae</taxon>
        <taxon>Entelegynae</taxon>
        <taxon>Araneoidea</taxon>
        <taxon>Araneidae</taxon>
        <taxon>Araneus</taxon>
    </lineage>
</organism>
<keyword evidence="2" id="KW-1185">Reference proteome</keyword>
<evidence type="ECO:0000313" key="1">
    <source>
        <dbReference type="EMBL" id="GBN83701.1"/>
    </source>
</evidence>
<sequence>MSGVFLPGRVIRREGYSLFPAKKTIMAMEKSTFLGRKGLVSTETALSSFTMNRSFSVGERILGLGLLRGLKKITMCLALSRLHHHLLALSRSPSTNFLALSRFIIQFSGLSRPPSFNSGFVSPSITTFSY</sequence>
<comment type="caution">
    <text evidence="1">The sequence shown here is derived from an EMBL/GenBank/DDBJ whole genome shotgun (WGS) entry which is preliminary data.</text>
</comment>
<protein>
    <submittedName>
        <fullName evidence="1">Uncharacterized protein</fullName>
    </submittedName>
</protein>
<accession>A0A4Y2S6V4</accession>
<dbReference type="Proteomes" id="UP000499080">
    <property type="component" value="Unassembled WGS sequence"/>
</dbReference>
<dbReference type="EMBL" id="BGPR01020059">
    <property type="protein sequence ID" value="GBN83701.1"/>
    <property type="molecule type" value="Genomic_DNA"/>
</dbReference>
<reference evidence="1 2" key="1">
    <citation type="journal article" date="2019" name="Sci. Rep.">
        <title>Orb-weaving spider Araneus ventricosus genome elucidates the spidroin gene catalogue.</title>
        <authorList>
            <person name="Kono N."/>
            <person name="Nakamura H."/>
            <person name="Ohtoshi R."/>
            <person name="Moran D.A.P."/>
            <person name="Shinohara A."/>
            <person name="Yoshida Y."/>
            <person name="Fujiwara M."/>
            <person name="Mori M."/>
            <person name="Tomita M."/>
            <person name="Arakawa K."/>
        </authorList>
    </citation>
    <scope>NUCLEOTIDE SEQUENCE [LARGE SCALE GENOMIC DNA]</scope>
</reference>